<dbReference type="Proteomes" id="UP000626109">
    <property type="component" value="Unassembled WGS sequence"/>
</dbReference>
<dbReference type="PANTHER" id="PTHR44013:SF1">
    <property type="entry name" value="ZINC-TYPE ALCOHOL DEHYDROGENASE-LIKE PROTEIN C16A3.02C"/>
    <property type="match status" value="1"/>
</dbReference>
<dbReference type="AlphaFoldDB" id="A0A813IRC3"/>
<feature type="domain" description="Enoyl reductase (ER)" evidence="1">
    <location>
        <begin position="18"/>
        <end position="363"/>
    </location>
</feature>
<protein>
    <recommendedName>
        <fullName evidence="1">Enoyl reductase (ER) domain-containing protein</fullName>
    </recommendedName>
</protein>
<evidence type="ECO:0000313" key="2">
    <source>
        <dbReference type="EMBL" id="CAE8655782.1"/>
    </source>
</evidence>
<dbReference type="Pfam" id="PF08240">
    <property type="entry name" value="ADH_N"/>
    <property type="match status" value="1"/>
</dbReference>
<dbReference type="InterPro" id="IPR020843">
    <property type="entry name" value="ER"/>
</dbReference>
<dbReference type="GO" id="GO:0016491">
    <property type="term" value="F:oxidoreductase activity"/>
    <property type="evidence" value="ECO:0007669"/>
    <property type="project" value="InterPro"/>
</dbReference>
<dbReference type="InterPro" id="IPR036291">
    <property type="entry name" value="NAD(P)-bd_dom_sf"/>
</dbReference>
<evidence type="ECO:0000259" key="1">
    <source>
        <dbReference type="SMART" id="SM00829"/>
    </source>
</evidence>
<comment type="caution">
    <text evidence="2">The sequence shown here is derived from an EMBL/GenBank/DDBJ whole genome shotgun (WGS) entry which is preliminary data.</text>
</comment>
<dbReference type="PANTHER" id="PTHR44013">
    <property type="entry name" value="ZINC-TYPE ALCOHOL DEHYDROGENASE-LIKE PROTEIN C16A3.02C"/>
    <property type="match status" value="1"/>
</dbReference>
<dbReference type="InterPro" id="IPR013154">
    <property type="entry name" value="ADH-like_N"/>
</dbReference>
<accession>A0A813IRC3</accession>
<sequence>AMSSPTVPSSMKAWQCAGYDKELSLADGLPVPSPGIAEVLVNVHYAAVDPLDWNLLAGQCKDRFHLSFPFVPGFDVAGEVVAVGPECSKLAVGDRVSLCLGPSESCSKDTTFGPAGALAEYCVCPEEQISKVPDTVLLSAVAGLPLAGLTAYQALFTGSGASTTGEPLGDVQEASDVFKQALSTGTGASTTGDVQEASKVLVLGGDRGTGHLAVQMAKAKGAVVVATVSPGKVQWMENIGADLVINIKEQDWLQLLKGQNFDLILDCVGWAASTDEMDRAVQLMLPGGQFIGITNFAALEAAGTRGGCSFKAMVPKVTSKDLDVLVEWAASGRLEVFEDRVCPFSEAGRALQQGVSRYGKVIICQCNVTSGGVPCRHAAGGGA</sequence>
<feature type="non-terminal residue" evidence="2">
    <location>
        <position position="383"/>
    </location>
</feature>
<organism evidence="2 3">
    <name type="scientific">Polarella glacialis</name>
    <name type="common">Dinoflagellate</name>
    <dbReference type="NCBI Taxonomy" id="89957"/>
    <lineage>
        <taxon>Eukaryota</taxon>
        <taxon>Sar</taxon>
        <taxon>Alveolata</taxon>
        <taxon>Dinophyceae</taxon>
        <taxon>Suessiales</taxon>
        <taxon>Suessiaceae</taxon>
        <taxon>Polarella</taxon>
    </lineage>
</organism>
<name>A0A813IRC3_POLGL</name>
<dbReference type="Pfam" id="PF13602">
    <property type="entry name" value="ADH_zinc_N_2"/>
    <property type="match status" value="1"/>
</dbReference>
<dbReference type="SMART" id="SM00829">
    <property type="entry name" value="PKS_ER"/>
    <property type="match status" value="1"/>
</dbReference>
<dbReference type="CDD" id="cd05289">
    <property type="entry name" value="MDR_like_2"/>
    <property type="match status" value="1"/>
</dbReference>
<dbReference type="InterPro" id="IPR052733">
    <property type="entry name" value="Chloroplast_QOR"/>
</dbReference>
<dbReference type="Gene3D" id="3.40.50.720">
    <property type="entry name" value="NAD(P)-binding Rossmann-like Domain"/>
    <property type="match status" value="1"/>
</dbReference>
<dbReference type="SUPFAM" id="SSF50129">
    <property type="entry name" value="GroES-like"/>
    <property type="match status" value="1"/>
</dbReference>
<gene>
    <name evidence="2" type="ORF">PGLA2088_LOCUS11809</name>
</gene>
<dbReference type="EMBL" id="CAJNNW010013762">
    <property type="protein sequence ID" value="CAE8655782.1"/>
    <property type="molecule type" value="Genomic_DNA"/>
</dbReference>
<dbReference type="InterPro" id="IPR011032">
    <property type="entry name" value="GroES-like_sf"/>
</dbReference>
<dbReference type="SUPFAM" id="SSF51735">
    <property type="entry name" value="NAD(P)-binding Rossmann-fold domains"/>
    <property type="match status" value="1"/>
</dbReference>
<evidence type="ECO:0000313" key="3">
    <source>
        <dbReference type="Proteomes" id="UP000626109"/>
    </source>
</evidence>
<reference evidence="2" key="1">
    <citation type="submission" date="2021-02" db="EMBL/GenBank/DDBJ databases">
        <authorList>
            <person name="Dougan E. K."/>
            <person name="Rhodes N."/>
            <person name="Thang M."/>
            <person name="Chan C."/>
        </authorList>
    </citation>
    <scope>NUCLEOTIDE SEQUENCE</scope>
</reference>
<proteinExistence type="predicted"/>
<dbReference type="Gene3D" id="3.90.180.10">
    <property type="entry name" value="Medium-chain alcohol dehydrogenases, catalytic domain"/>
    <property type="match status" value="2"/>
</dbReference>